<name>A0A5C3L4N8_COPMA</name>
<dbReference type="GO" id="GO:0005657">
    <property type="term" value="C:replication fork"/>
    <property type="evidence" value="ECO:0007669"/>
    <property type="project" value="TreeGrafter"/>
</dbReference>
<dbReference type="GO" id="GO:0008094">
    <property type="term" value="F:ATP-dependent activity, acting on DNA"/>
    <property type="evidence" value="ECO:0007669"/>
    <property type="project" value="TreeGrafter"/>
</dbReference>
<dbReference type="GO" id="GO:0016787">
    <property type="term" value="F:hydrolase activity"/>
    <property type="evidence" value="ECO:0007669"/>
    <property type="project" value="UniProtKB-KW"/>
</dbReference>
<keyword evidence="3" id="KW-0378">Hydrolase</keyword>
<dbReference type="GO" id="GO:0000400">
    <property type="term" value="F:four-way junction DNA binding"/>
    <property type="evidence" value="ECO:0007669"/>
    <property type="project" value="TreeGrafter"/>
</dbReference>
<dbReference type="OrthoDB" id="336321at2759"/>
<dbReference type="GO" id="GO:0005815">
    <property type="term" value="C:microtubule organizing center"/>
    <property type="evidence" value="ECO:0007669"/>
    <property type="project" value="TreeGrafter"/>
</dbReference>
<dbReference type="GO" id="GO:0003697">
    <property type="term" value="F:single-stranded DNA binding"/>
    <property type="evidence" value="ECO:0007669"/>
    <property type="project" value="TreeGrafter"/>
</dbReference>
<gene>
    <name evidence="3" type="ORF">FA15DRAFT_635010</name>
</gene>
<dbReference type="GO" id="GO:0007131">
    <property type="term" value="P:reciprocal meiotic recombination"/>
    <property type="evidence" value="ECO:0007669"/>
    <property type="project" value="TreeGrafter"/>
</dbReference>
<proteinExistence type="predicted"/>
<dbReference type="InterPro" id="IPR027417">
    <property type="entry name" value="P-loop_NTPase"/>
</dbReference>
<accession>A0A5C3L4N8</accession>
<keyword evidence="4" id="KW-1185">Reference proteome</keyword>
<dbReference type="STRING" id="230819.A0A5C3L4N8"/>
<evidence type="ECO:0000256" key="2">
    <source>
        <dbReference type="ARBA" id="ARBA00023242"/>
    </source>
</evidence>
<dbReference type="PANTHER" id="PTHR46457:SF1">
    <property type="entry name" value="DNA REPAIR PROTEIN RAD51 HOMOLOG 4"/>
    <property type="match status" value="1"/>
</dbReference>
<sequence>MRLSSLEPTVSSEVATILENSGIRTDTDIIFTPPLEIFQRLPPGSMTLQELTKLRTAVIEFVSPESALASELLFQESGDDGVELCVGNEGIDELLRGLGGRRVIEISGDRASGKTALTLNIVLNHLTSRAQDTVAWIDVLGDFTPANAYAILEAKGNQEPDVILDRLQVSLTFDTDAFYAVLDELSSNAIRPRIIVVDAITPLLGPLLSGVSAHGHAIMTDLMRRLRAFSKAHGATILVINNATLKHGFDATKPVEQLEKKPALGPSFTFMTDTTLWLSSQKKDPSDPNASSPTFHLSILKSRNKASGLARSFSLDQGLYVAS</sequence>
<dbReference type="GO" id="GO:0033063">
    <property type="term" value="C:Rad51B-Rad51C-Rad51D-XRCC2 complex"/>
    <property type="evidence" value="ECO:0007669"/>
    <property type="project" value="TreeGrafter"/>
</dbReference>
<dbReference type="Proteomes" id="UP000307440">
    <property type="component" value="Unassembled WGS sequence"/>
</dbReference>
<dbReference type="GO" id="GO:0000724">
    <property type="term" value="P:double-strand break repair via homologous recombination"/>
    <property type="evidence" value="ECO:0007669"/>
    <property type="project" value="TreeGrafter"/>
</dbReference>
<dbReference type="GO" id="GO:0042148">
    <property type="term" value="P:DNA strand invasion"/>
    <property type="evidence" value="ECO:0007669"/>
    <property type="project" value="TreeGrafter"/>
</dbReference>
<dbReference type="Gene3D" id="3.40.50.300">
    <property type="entry name" value="P-loop containing nucleotide triphosphate hydrolases"/>
    <property type="match status" value="1"/>
</dbReference>
<dbReference type="SUPFAM" id="SSF52540">
    <property type="entry name" value="P-loop containing nucleoside triphosphate hydrolases"/>
    <property type="match status" value="1"/>
</dbReference>
<organism evidence="3 4">
    <name type="scientific">Coprinopsis marcescibilis</name>
    <name type="common">Agaric fungus</name>
    <name type="synonym">Psathyrella marcescibilis</name>
    <dbReference type="NCBI Taxonomy" id="230819"/>
    <lineage>
        <taxon>Eukaryota</taxon>
        <taxon>Fungi</taxon>
        <taxon>Dikarya</taxon>
        <taxon>Basidiomycota</taxon>
        <taxon>Agaricomycotina</taxon>
        <taxon>Agaricomycetes</taxon>
        <taxon>Agaricomycetidae</taxon>
        <taxon>Agaricales</taxon>
        <taxon>Agaricineae</taxon>
        <taxon>Psathyrellaceae</taxon>
        <taxon>Coprinopsis</taxon>
    </lineage>
</organism>
<keyword evidence="2" id="KW-0539">Nucleus</keyword>
<dbReference type="GO" id="GO:0000723">
    <property type="term" value="P:telomere maintenance"/>
    <property type="evidence" value="ECO:0007669"/>
    <property type="project" value="TreeGrafter"/>
</dbReference>
<evidence type="ECO:0000313" key="3">
    <source>
        <dbReference type="EMBL" id="TFK27757.1"/>
    </source>
</evidence>
<protein>
    <submittedName>
        <fullName evidence="3">P-loop containing nucleoside triphosphate hydrolase protein</fullName>
    </submittedName>
</protein>
<dbReference type="PANTHER" id="PTHR46457">
    <property type="entry name" value="DNA REPAIR PROTEIN RAD51 HOMOLOG 4"/>
    <property type="match status" value="1"/>
</dbReference>
<reference evidence="3 4" key="1">
    <citation type="journal article" date="2019" name="Nat. Ecol. Evol.">
        <title>Megaphylogeny resolves global patterns of mushroom evolution.</title>
        <authorList>
            <person name="Varga T."/>
            <person name="Krizsan K."/>
            <person name="Foldi C."/>
            <person name="Dima B."/>
            <person name="Sanchez-Garcia M."/>
            <person name="Sanchez-Ramirez S."/>
            <person name="Szollosi G.J."/>
            <person name="Szarkandi J.G."/>
            <person name="Papp V."/>
            <person name="Albert L."/>
            <person name="Andreopoulos W."/>
            <person name="Angelini C."/>
            <person name="Antonin V."/>
            <person name="Barry K.W."/>
            <person name="Bougher N.L."/>
            <person name="Buchanan P."/>
            <person name="Buyck B."/>
            <person name="Bense V."/>
            <person name="Catcheside P."/>
            <person name="Chovatia M."/>
            <person name="Cooper J."/>
            <person name="Damon W."/>
            <person name="Desjardin D."/>
            <person name="Finy P."/>
            <person name="Geml J."/>
            <person name="Haridas S."/>
            <person name="Hughes K."/>
            <person name="Justo A."/>
            <person name="Karasinski D."/>
            <person name="Kautmanova I."/>
            <person name="Kiss B."/>
            <person name="Kocsube S."/>
            <person name="Kotiranta H."/>
            <person name="LaButti K.M."/>
            <person name="Lechner B.E."/>
            <person name="Liimatainen K."/>
            <person name="Lipzen A."/>
            <person name="Lukacs Z."/>
            <person name="Mihaltcheva S."/>
            <person name="Morgado L.N."/>
            <person name="Niskanen T."/>
            <person name="Noordeloos M.E."/>
            <person name="Ohm R.A."/>
            <person name="Ortiz-Santana B."/>
            <person name="Ovrebo C."/>
            <person name="Racz N."/>
            <person name="Riley R."/>
            <person name="Savchenko A."/>
            <person name="Shiryaev A."/>
            <person name="Soop K."/>
            <person name="Spirin V."/>
            <person name="Szebenyi C."/>
            <person name="Tomsovsky M."/>
            <person name="Tulloss R.E."/>
            <person name="Uehling J."/>
            <person name="Grigoriev I.V."/>
            <person name="Vagvolgyi C."/>
            <person name="Papp T."/>
            <person name="Martin F.M."/>
            <person name="Miettinen O."/>
            <person name="Hibbett D.S."/>
            <person name="Nagy L.G."/>
        </authorList>
    </citation>
    <scope>NUCLEOTIDE SEQUENCE [LARGE SCALE GENOMIC DNA]</scope>
    <source>
        <strain evidence="3 4">CBS 121175</strain>
    </source>
</reference>
<comment type="subcellular location">
    <subcellularLocation>
        <location evidence="1">Nucleus</location>
    </subcellularLocation>
</comment>
<dbReference type="EMBL" id="ML210161">
    <property type="protein sequence ID" value="TFK27757.1"/>
    <property type="molecule type" value="Genomic_DNA"/>
</dbReference>
<dbReference type="AlphaFoldDB" id="A0A5C3L4N8"/>
<evidence type="ECO:0000313" key="4">
    <source>
        <dbReference type="Proteomes" id="UP000307440"/>
    </source>
</evidence>
<dbReference type="InterPro" id="IPR051988">
    <property type="entry name" value="HRR_RAD51_Paralog"/>
</dbReference>
<evidence type="ECO:0000256" key="1">
    <source>
        <dbReference type="ARBA" id="ARBA00004123"/>
    </source>
</evidence>